<name>A0A0C3PSS0_PISTI</name>
<dbReference type="Proteomes" id="UP000054217">
    <property type="component" value="Unassembled WGS sequence"/>
</dbReference>
<reference evidence="1 2" key="1">
    <citation type="submission" date="2014-04" db="EMBL/GenBank/DDBJ databases">
        <authorList>
            <consortium name="DOE Joint Genome Institute"/>
            <person name="Kuo A."/>
            <person name="Kohler A."/>
            <person name="Costa M.D."/>
            <person name="Nagy L.G."/>
            <person name="Floudas D."/>
            <person name="Copeland A."/>
            <person name="Barry K.W."/>
            <person name="Cichocki N."/>
            <person name="Veneault-Fourrey C."/>
            <person name="LaButti K."/>
            <person name="Lindquist E.A."/>
            <person name="Lipzen A."/>
            <person name="Lundell T."/>
            <person name="Morin E."/>
            <person name="Murat C."/>
            <person name="Sun H."/>
            <person name="Tunlid A."/>
            <person name="Henrissat B."/>
            <person name="Grigoriev I.V."/>
            <person name="Hibbett D.S."/>
            <person name="Martin F."/>
            <person name="Nordberg H.P."/>
            <person name="Cantor M.N."/>
            <person name="Hua S.X."/>
        </authorList>
    </citation>
    <scope>NUCLEOTIDE SEQUENCE [LARGE SCALE GENOMIC DNA]</scope>
    <source>
        <strain evidence="1 2">Marx 270</strain>
    </source>
</reference>
<organism evidence="1 2">
    <name type="scientific">Pisolithus tinctorius Marx 270</name>
    <dbReference type="NCBI Taxonomy" id="870435"/>
    <lineage>
        <taxon>Eukaryota</taxon>
        <taxon>Fungi</taxon>
        <taxon>Dikarya</taxon>
        <taxon>Basidiomycota</taxon>
        <taxon>Agaricomycotina</taxon>
        <taxon>Agaricomycetes</taxon>
        <taxon>Agaricomycetidae</taxon>
        <taxon>Boletales</taxon>
        <taxon>Sclerodermatineae</taxon>
        <taxon>Pisolithaceae</taxon>
        <taxon>Pisolithus</taxon>
    </lineage>
</organism>
<evidence type="ECO:0000313" key="1">
    <source>
        <dbReference type="EMBL" id="KIO11714.1"/>
    </source>
</evidence>
<dbReference type="EMBL" id="KN831949">
    <property type="protein sequence ID" value="KIO11714.1"/>
    <property type="molecule type" value="Genomic_DNA"/>
</dbReference>
<dbReference type="InParanoid" id="A0A0C3PSS0"/>
<dbReference type="HOGENOM" id="CLU_2741082_0_0_1"/>
<gene>
    <name evidence="1" type="ORF">M404DRAFT_994426</name>
</gene>
<sequence>MGNIPFVQYSKVLPQSRCALRECYAPVTTTQLCICLNSTAHAPGPITPAFGQHSRVMWQEIYNQQARYVRL</sequence>
<proteinExistence type="predicted"/>
<reference evidence="2" key="2">
    <citation type="submission" date="2015-01" db="EMBL/GenBank/DDBJ databases">
        <title>Evolutionary Origins and Diversification of the Mycorrhizal Mutualists.</title>
        <authorList>
            <consortium name="DOE Joint Genome Institute"/>
            <consortium name="Mycorrhizal Genomics Consortium"/>
            <person name="Kohler A."/>
            <person name="Kuo A."/>
            <person name="Nagy L.G."/>
            <person name="Floudas D."/>
            <person name="Copeland A."/>
            <person name="Barry K.W."/>
            <person name="Cichocki N."/>
            <person name="Veneault-Fourrey C."/>
            <person name="LaButti K."/>
            <person name="Lindquist E.A."/>
            <person name="Lipzen A."/>
            <person name="Lundell T."/>
            <person name="Morin E."/>
            <person name="Murat C."/>
            <person name="Riley R."/>
            <person name="Ohm R."/>
            <person name="Sun H."/>
            <person name="Tunlid A."/>
            <person name="Henrissat B."/>
            <person name="Grigoriev I.V."/>
            <person name="Hibbett D.S."/>
            <person name="Martin F."/>
        </authorList>
    </citation>
    <scope>NUCLEOTIDE SEQUENCE [LARGE SCALE GENOMIC DNA]</scope>
    <source>
        <strain evidence="2">Marx 270</strain>
    </source>
</reference>
<accession>A0A0C3PSS0</accession>
<evidence type="ECO:0000313" key="2">
    <source>
        <dbReference type="Proteomes" id="UP000054217"/>
    </source>
</evidence>
<dbReference type="AlphaFoldDB" id="A0A0C3PSS0"/>
<protein>
    <submittedName>
        <fullName evidence="1">Uncharacterized protein</fullName>
    </submittedName>
</protein>
<keyword evidence="2" id="KW-1185">Reference proteome</keyword>